<sequence length="59" mass="6441">MALNEGKKMETRHSKTTIERDNVAAMAATLVPAFGETMTPTNAPTNAPTICPCNLRYFL</sequence>
<evidence type="ECO:0000256" key="1">
    <source>
        <dbReference type="SAM" id="MobiDB-lite"/>
    </source>
</evidence>
<organism evidence="2">
    <name type="scientific">Cupriavidus taiwanensis</name>
    <dbReference type="NCBI Taxonomy" id="164546"/>
    <lineage>
        <taxon>Bacteria</taxon>
        <taxon>Pseudomonadati</taxon>
        <taxon>Pseudomonadota</taxon>
        <taxon>Betaproteobacteria</taxon>
        <taxon>Burkholderiales</taxon>
        <taxon>Burkholderiaceae</taxon>
        <taxon>Cupriavidus</taxon>
    </lineage>
</organism>
<evidence type="ECO:0000313" key="2">
    <source>
        <dbReference type="EMBL" id="SOY65682.1"/>
    </source>
</evidence>
<accession>A0A375C9A1</accession>
<gene>
    <name evidence="2" type="ORF">CBM2586_B10277</name>
</gene>
<protein>
    <submittedName>
        <fullName evidence="2">Uncharacterized protein</fullName>
    </submittedName>
</protein>
<comment type="caution">
    <text evidence="2">The sequence shown here is derived from an EMBL/GenBank/DDBJ whole genome shotgun (WGS) entry which is preliminary data.</text>
</comment>
<reference evidence="2" key="1">
    <citation type="submission" date="2018-01" db="EMBL/GenBank/DDBJ databases">
        <authorList>
            <person name="Clerissi C."/>
        </authorList>
    </citation>
    <scope>NUCLEOTIDE SEQUENCE</scope>
    <source>
        <strain evidence="2">Cupriavidus taiwanensis LMG 19430</strain>
    </source>
</reference>
<proteinExistence type="predicted"/>
<dbReference type="AlphaFoldDB" id="A0A375C9A1"/>
<dbReference type="EMBL" id="OFSN01000015">
    <property type="protein sequence ID" value="SOY65682.1"/>
    <property type="molecule type" value="Genomic_DNA"/>
</dbReference>
<feature type="region of interest" description="Disordered" evidence="1">
    <location>
        <begin position="1"/>
        <end position="21"/>
    </location>
</feature>
<name>A0A375C9A1_9BURK</name>
<dbReference type="Proteomes" id="UP000257016">
    <property type="component" value="Unassembled WGS sequence"/>
</dbReference>